<dbReference type="HOGENOM" id="CLU_2399237_0_0_1"/>
<accession>A0A059F263</accession>
<reference evidence="1 2" key="2">
    <citation type="submission" date="2014-03" db="EMBL/GenBank/DDBJ databases">
        <title>The Genome Sequence of Anncaliia algerae insect isolate PRA339.</title>
        <authorList>
            <consortium name="The Broad Institute Genome Sequencing Platform"/>
            <consortium name="The Broad Institute Genome Sequencing Center for Infectious Disease"/>
            <person name="Cuomo C."/>
            <person name="Becnel J."/>
            <person name="Sanscrainte N."/>
            <person name="Walker B."/>
            <person name="Young S.K."/>
            <person name="Zeng Q."/>
            <person name="Gargeya S."/>
            <person name="Fitzgerald M."/>
            <person name="Haas B."/>
            <person name="Abouelleil A."/>
            <person name="Alvarado L."/>
            <person name="Arachchi H.M."/>
            <person name="Berlin A.M."/>
            <person name="Chapman S.B."/>
            <person name="Dewar J."/>
            <person name="Goldberg J."/>
            <person name="Griggs A."/>
            <person name="Gujja S."/>
            <person name="Hansen M."/>
            <person name="Howarth C."/>
            <person name="Imamovic A."/>
            <person name="Larimer J."/>
            <person name="McCowan C."/>
            <person name="Murphy C."/>
            <person name="Neiman D."/>
            <person name="Pearson M."/>
            <person name="Priest M."/>
            <person name="Roberts A."/>
            <person name="Saif S."/>
            <person name="Shea T."/>
            <person name="Sisk P."/>
            <person name="Sykes S."/>
            <person name="Wortman J."/>
            <person name="Nusbaum C."/>
            <person name="Birren B."/>
        </authorList>
    </citation>
    <scope>NUCLEOTIDE SEQUENCE [LARGE SCALE GENOMIC DNA]</scope>
    <source>
        <strain evidence="1 2">PRA339</strain>
    </source>
</reference>
<name>A0A059F263_9MICR</name>
<gene>
    <name evidence="1" type="ORF">H312_01545</name>
</gene>
<dbReference type="PANTHER" id="PTHR47163:SF2">
    <property type="entry name" value="SI:DKEY-17M8.2"/>
    <property type="match status" value="1"/>
</dbReference>
<reference evidence="2" key="1">
    <citation type="submission" date="2013-02" db="EMBL/GenBank/DDBJ databases">
        <authorList>
            <consortium name="The Broad Institute Genome Sequencing Platform"/>
            <person name="Cuomo C."/>
            <person name="Becnel J."/>
            <person name="Sanscrainte N."/>
            <person name="Walker B."/>
            <person name="Young S.K."/>
            <person name="Zeng Q."/>
            <person name="Gargeya S."/>
            <person name="Fitzgerald M."/>
            <person name="Haas B."/>
            <person name="Abouelleil A."/>
            <person name="Alvarado L."/>
            <person name="Arachchi H.M."/>
            <person name="Berlin A.M."/>
            <person name="Chapman S.B."/>
            <person name="Dewar J."/>
            <person name="Goldberg J."/>
            <person name="Griggs A."/>
            <person name="Gujja S."/>
            <person name="Hansen M."/>
            <person name="Howarth C."/>
            <person name="Imamovic A."/>
            <person name="Larimer J."/>
            <person name="McCowan C."/>
            <person name="Murphy C."/>
            <person name="Neiman D."/>
            <person name="Pearson M."/>
            <person name="Priest M."/>
            <person name="Roberts A."/>
            <person name="Saif S."/>
            <person name="Shea T."/>
            <person name="Sisk P."/>
            <person name="Sykes S."/>
            <person name="Wortman J."/>
            <person name="Nusbaum C."/>
            <person name="Birren B."/>
        </authorList>
    </citation>
    <scope>NUCLEOTIDE SEQUENCE [LARGE SCALE GENOMIC DNA]</scope>
    <source>
        <strain evidence="2">PRA339</strain>
    </source>
</reference>
<sequence>MPTQQIVFGGMDTESKEFFMILVPSRNKEALGIHIEKYIKEKTFNHGNMFGSYIHYFAENRIKYRYDFVNNSTNFIDPVISTPIQNIENLWLQLKKYKRKKGYSKSR</sequence>
<dbReference type="AlphaFoldDB" id="A0A059F263"/>
<evidence type="ECO:0000313" key="2">
    <source>
        <dbReference type="Proteomes" id="UP000030655"/>
    </source>
</evidence>
<organism evidence="1 2">
    <name type="scientific">Anncaliia algerae PRA339</name>
    <dbReference type="NCBI Taxonomy" id="1288291"/>
    <lineage>
        <taxon>Eukaryota</taxon>
        <taxon>Fungi</taxon>
        <taxon>Fungi incertae sedis</taxon>
        <taxon>Microsporidia</taxon>
        <taxon>Tubulinosematoidea</taxon>
        <taxon>Tubulinosematidae</taxon>
        <taxon>Anncaliia</taxon>
    </lineage>
</organism>
<dbReference type="PANTHER" id="PTHR47163">
    <property type="entry name" value="DDE_TNP_IS1595 DOMAIN-CONTAINING PROTEIN"/>
    <property type="match status" value="1"/>
</dbReference>
<protein>
    <recommendedName>
        <fullName evidence="3">ISXO2-like transposase domain-containing protein</fullName>
    </recommendedName>
</protein>
<evidence type="ECO:0000313" key="1">
    <source>
        <dbReference type="EMBL" id="KCZ81059.1"/>
    </source>
</evidence>
<keyword evidence="2" id="KW-1185">Reference proteome</keyword>
<dbReference type="EMBL" id="KK365152">
    <property type="protein sequence ID" value="KCZ81059.1"/>
    <property type="molecule type" value="Genomic_DNA"/>
</dbReference>
<proteinExistence type="predicted"/>
<dbReference type="OrthoDB" id="10331274at2759"/>
<dbReference type="Proteomes" id="UP000030655">
    <property type="component" value="Unassembled WGS sequence"/>
</dbReference>
<dbReference type="InterPro" id="IPR053164">
    <property type="entry name" value="IS1016-like_transposase"/>
</dbReference>
<dbReference type="VEuPathDB" id="MicrosporidiaDB:H312_01545"/>
<evidence type="ECO:0008006" key="3">
    <source>
        <dbReference type="Google" id="ProtNLM"/>
    </source>
</evidence>